<feature type="region of interest" description="Disordered" evidence="1">
    <location>
        <begin position="20"/>
        <end position="49"/>
    </location>
</feature>
<dbReference type="Proteomes" id="UP001168972">
    <property type="component" value="Unassembled WGS sequence"/>
</dbReference>
<organism evidence="2 3">
    <name type="scientific">Microctonus hyperodae</name>
    <name type="common">Parasitoid wasp</name>
    <dbReference type="NCBI Taxonomy" id="165561"/>
    <lineage>
        <taxon>Eukaryota</taxon>
        <taxon>Metazoa</taxon>
        <taxon>Ecdysozoa</taxon>
        <taxon>Arthropoda</taxon>
        <taxon>Hexapoda</taxon>
        <taxon>Insecta</taxon>
        <taxon>Pterygota</taxon>
        <taxon>Neoptera</taxon>
        <taxon>Endopterygota</taxon>
        <taxon>Hymenoptera</taxon>
        <taxon>Apocrita</taxon>
        <taxon>Ichneumonoidea</taxon>
        <taxon>Braconidae</taxon>
        <taxon>Euphorinae</taxon>
        <taxon>Microctonus</taxon>
    </lineage>
</organism>
<sequence>MFRRKISKSHSMIEMNKILHSSFIDERQPDMRTSESDDGMSNDCDDSEDSIVYIETSESDDDTTNDSDDSKDSIVEWAKKCIKKRKFNEEGSKISKK</sequence>
<reference evidence="2" key="1">
    <citation type="journal article" date="2023" name="bioRxiv">
        <title>Scaffold-level genome assemblies of two parasitoid biocontrol wasps reveal the parthenogenesis mechanism and an associated novel virus.</title>
        <authorList>
            <person name="Inwood S."/>
            <person name="Skelly J."/>
            <person name="Guhlin J."/>
            <person name="Harrop T."/>
            <person name="Goldson S."/>
            <person name="Dearden P."/>
        </authorList>
    </citation>
    <scope>NUCLEOTIDE SEQUENCE</scope>
    <source>
        <strain evidence="2">Lincoln</strain>
        <tissue evidence="2">Whole body</tissue>
    </source>
</reference>
<accession>A0AA39FZ71</accession>
<evidence type="ECO:0000256" key="1">
    <source>
        <dbReference type="SAM" id="MobiDB-lite"/>
    </source>
</evidence>
<reference evidence="2" key="2">
    <citation type="submission" date="2023-03" db="EMBL/GenBank/DDBJ databases">
        <authorList>
            <person name="Inwood S.N."/>
            <person name="Skelly J.G."/>
            <person name="Guhlin J."/>
            <person name="Harrop T.W.R."/>
            <person name="Goldson S.G."/>
            <person name="Dearden P.K."/>
        </authorList>
    </citation>
    <scope>NUCLEOTIDE SEQUENCE</scope>
    <source>
        <strain evidence="2">Lincoln</strain>
        <tissue evidence="2">Whole body</tissue>
    </source>
</reference>
<gene>
    <name evidence="2" type="ORF">PV327_007445</name>
</gene>
<name>A0AA39FZ71_MICHY</name>
<feature type="compositionally biased region" description="Basic and acidic residues" evidence="1">
    <location>
        <begin position="23"/>
        <end position="35"/>
    </location>
</feature>
<evidence type="ECO:0000313" key="2">
    <source>
        <dbReference type="EMBL" id="KAK0178567.1"/>
    </source>
</evidence>
<comment type="caution">
    <text evidence="2">The sequence shown here is derived from an EMBL/GenBank/DDBJ whole genome shotgun (WGS) entry which is preliminary data.</text>
</comment>
<feature type="compositionally biased region" description="Acidic residues" evidence="1">
    <location>
        <begin position="36"/>
        <end position="49"/>
    </location>
</feature>
<keyword evidence="3" id="KW-1185">Reference proteome</keyword>
<protein>
    <submittedName>
        <fullName evidence="2">Uncharacterized protein</fullName>
    </submittedName>
</protein>
<proteinExistence type="predicted"/>
<evidence type="ECO:0000313" key="3">
    <source>
        <dbReference type="Proteomes" id="UP001168972"/>
    </source>
</evidence>
<dbReference type="EMBL" id="JAQQBR010000004">
    <property type="protein sequence ID" value="KAK0178567.1"/>
    <property type="molecule type" value="Genomic_DNA"/>
</dbReference>
<dbReference type="AlphaFoldDB" id="A0AA39FZ71"/>